<feature type="region of interest" description="Disordered" evidence="9">
    <location>
        <begin position="297"/>
        <end position="466"/>
    </location>
</feature>
<feature type="compositionally biased region" description="Polar residues" evidence="9">
    <location>
        <begin position="403"/>
        <end position="421"/>
    </location>
</feature>
<dbReference type="GO" id="GO:0005634">
    <property type="term" value="C:nucleus"/>
    <property type="evidence" value="ECO:0007669"/>
    <property type="project" value="UniProtKB-SubCell"/>
</dbReference>
<evidence type="ECO:0000256" key="3">
    <source>
        <dbReference type="ARBA" id="ARBA00023015"/>
    </source>
</evidence>
<protein>
    <recommendedName>
        <fullName evidence="10">CTF/NF-I domain-containing protein</fullName>
    </recommendedName>
</protein>
<dbReference type="PANTHER" id="PTHR11492">
    <property type="entry name" value="NUCLEAR FACTOR I"/>
    <property type="match status" value="1"/>
</dbReference>
<organism evidence="11 12">
    <name type="scientific">Paralvinella palmiformis</name>
    <dbReference type="NCBI Taxonomy" id="53620"/>
    <lineage>
        <taxon>Eukaryota</taxon>
        <taxon>Metazoa</taxon>
        <taxon>Spiralia</taxon>
        <taxon>Lophotrochozoa</taxon>
        <taxon>Annelida</taxon>
        <taxon>Polychaeta</taxon>
        <taxon>Sedentaria</taxon>
        <taxon>Canalipalpata</taxon>
        <taxon>Terebellida</taxon>
        <taxon>Terebelliformia</taxon>
        <taxon>Alvinellidae</taxon>
        <taxon>Paralvinella</taxon>
    </lineage>
</organism>
<reference evidence="11" key="1">
    <citation type="journal article" date="2023" name="Mol. Biol. Evol.">
        <title>Third-Generation Sequencing Reveals the Adaptive Role of the Epigenome in Three Deep-Sea Polychaetes.</title>
        <authorList>
            <person name="Perez M."/>
            <person name="Aroh O."/>
            <person name="Sun Y."/>
            <person name="Lan Y."/>
            <person name="Juniper S.K."/>
            <person name="Young C.R."/>
            <person name="Angers B."/>
            <person name="Qian P.Y."/>
        </authorList>
    </citation>
    <scope>NUCLEOTIDE SEQUENCE</scope>
    <source>
        <strain evidence="11">P08H-3</strain>
    </source>
</reference>
<keyword evidence="7" id="KW-0539">Nucleus</keyword>
<feature type="region of interest" description="Disordered" evidence="9">
    <location>
        <begin position="723"/>
        <end position="755"/>
    </location>
</feature>
<feature type="compositionally biased region" description="Polar residues" evidence="9">
    <location>
        <begin position="339"/>
        <end position="351"/>
    </location>
</feature>
<accession>A0AAD9MSK9</accession>
<feature type="compositionally biased region" description="Polar residues" evidence="9">
    <location>
        <begin position="437"/>
        <end position="448"/>
    </location>
</feature>
<evidence type="ECO:0000256" key="5">
    <source>
        <dbReference type="ARBA" id="ARBA00023159"/>
    </source>
</evidence>
<evidence type="ECO:0000256" key="4">
    <source>
        <dbReference type="ARBA" id="ARBA00023125"/>
    </source>
</evidence>
<evidence type="ECO:0000256" key="7">
    <source>
        <dbReference type="ARBA" id="ARBA00023242"/>
    </source>
</evidence>
<dbReference type="Proteomes" id="UP001208570">
    <property type="component" value="Unassembled WGS sequence"/>
</dbReference>
<dbReference type="PROSITE" id="PS51080">
    <property type="entry name" value="CTF_NFI_2"/>
    <property type="match status" value="1"/>
</dbReference>
<comment type="caution">
    <text evidence="11">The sequence shown here is derived from an EMBL/GenBank/DDBJ whole genome shotgun (WGS) entry which is preliminary data.</text>
</comment>
<evidence type="ECO:0000256" key="1">
    <source>
        <dbReference type="ARBA" id="ARBA00004123"/>
    </source>
</evidence>
<evidence type="ECO:0000313" key="11">
    <source>
        <dbReference type="EMBL" id="KAK2142613.1"/>
    </source>
</evidence>
<dbReference type="InterPro" id="IPR003619">
    <property type="entry name" value="MAD_homology1_Dwarfin-type"/>
</dbReference>
<evidence type="ECO:0000259" key="10">
    <source>
        <dbReference type="PROSITE" id="PS51080"/>
    </source>
</evidence>
<dbReference type="Pfam" id="PF10524">
    <property type="entry name" value="NfI_DNAbd_pre-N"/>
    <property type="match status" value="1"/>
</dbReference>
<dbReference type="InterPro" id="IPR019548">
    <property type="entry name" value="CTF/NFI_DNA-bd_N"/>
</dbReference>
<dbReference type="SMART" id="SM00523">
    <property type="entry name" value="DWA"/>
    <property type="match status" value="1"/>
</dbReference>
<feature type="domain" description="CTF/NF-I" evidence="10">
    <location>
        <begin position="8"/>
        <end position="201"/>
    </location>
</feature>
<dbReference type="InterPro" id="IPR000647">
    <property type="entry name" value="CTF/NFI"/>
</dbReference>
<feature type="compositionally biased region" description="Low complexity" evidence="9">
    <location>
        <begin position="723"/>
        <end position="740"/>
    </location>
</feature>
<keyword evidence="12" id="KW-1185">Reference proteome</keyword>
<feature type="compositionally biased region" description="Polar residues" evidence="9">
    <location>
        <begin position="297"/>
        <end position="310"/>
    </location>
</feature>
<name>A0AAD9MSK9_9ANNE</name>
<sequence length="755" mass="81909">MRLLFEELMPSGSITEDEFHPFIEALMPHVKSFAYTWFNLQAAKRKYYKKHEKRMSMEEERRVKDELQNEKPEVKERWASRLLAKLRKDITQEYREDFVLSITGKRAPICVLSNPDQKGKMRRIDCLRQADKVWRLDLVMVILFKAIPLESTDGERLDKSPECIHPNLCVNPHHISVSVRELDLYLANFIHSYVPGHAINCDVNVDVKVPGNINSGVSGHNSIVATGVYSAQELLRVTRPSITQPNNAAETPMVFKVEQLGYNYNSCANQQSQMMAGGDPNNANQPTLVIMPQTMQNGGAEQQSSLSPSNPHKRIKRQPMSSISSDEVESGTGEEGQEALSNQALSTNQAPPHSYYGKSPSTNSLSSQSSGWQGDPIQHNPMDHVGGMSHSPAMHSPHILRTDNVNSSFTPVSGTSQSQDVASVVRSHVPTPPRPLSSHQDGIVQSNVPSASHSPLDSSSGLHGTTTNLQALNPAVVSSDNGGATLKYGGGDTFSDFVTLVCQEAQNSQQNSNPSTPTMKSPSKLTQFYAPGMLPPPPPPPLARPVALLRTSDGQTTIISNNASSTITTSGGTTNVSGIVAASSMATTSSSSSPTTPPANRAIMSSPFAVLQGRPEHAFAHIHPQPPQMFTYPSLSPVNMNAISGVISPTTFSLLASPVVTPRTTPRSTPIPRWTTPFIPLDENVDYNMMVNMVNLPGTNSDDNILQEERFLHIIPCTEAMETSSNPANLSHSSTSSTADAHTEASTPDKSEAAS</sequence>
<evidence type="ECO:0000256" key="9">
    <source>
        <dbReference type="SAM" id="MobiDB-lite"/>
    </source>
</evidence>
<keyword evidence="8" id="KW-0175">Coiled coil</keyword>
<dbReference type="Pfam" id="PF03165">
    <property type="entry name" value="MH1"/>
    <property type="match status" value="1"/>
</dbReference>
<dbReference type="EMBL" id="JAODUP010000933">
    <property type="protein sequence ID" value="KAK2142613.1"/>
    <property type="molecule type" value="Genomic_DNA"/>
</dbReference>
<comment type="subcellular location">
    <subcellularLocation>
        <location evidence="1">Nucleus</location>
    </subcellularLocation>
</comment>
<evidence type="ECO:0000256" key="2">
    <source>
        <dbReference type="ARBA" id="ARBA00022705"/>
    </source>
</evidence>
<feature type="compositionally biased region" description="Basic and acidic residues" evidence="9">
    <location>
        <begin position="741"/>
        <end position="755"/>
    </location>
</feature>
<keyword evidence="4" id="KW-0238">DNA-binding</keyword>
<dbReference type="InterPro" id="IPR020604">
    <property type="entry name" value="CTF/NFI_DNA-bd-dom"/>
</dbReference>
<gene>
    <name evidence="11" type="ORF">LSH36_933g00036</name>
</gene>
<keyword evidence="2" id="KW-0235">DNA replication</keyword>
<dbReference type="PANTHER" id="PTHR11492:SF8">
    <property type="entry name" value="NUCLEAR FACTOR I, ISOFORM B"/>
    <property type="match status" value="1"/>
</dbReference>
<keyword evidence="6" id="KW-0804">Transcription</keyword>
<dbReference type="AlphaFoldDB" id="A0AAD9MSK9"/>
<dbReference type="GO" id="GO:0006260">
    <property type="term" value="P:DNA replication"/>
    <property type="evidence" value="ECO:0007669"/>
    <property type="project" value="UniProtKB-KW"/>
</dbReference>
<feature type="region of interest" description="Disordered" evidence="9">
    <location>
        <begin position="505"/>
        <end position="539"/>
    </location>
</feature>
<evidence type="ECO:0000256" key="8">
    <source>
        <dbReference type="SAM" id="Coils"/>
    </source>
</evidence>
<feature type="compositionally biased region" description="Low complexity" evidence="9">
    <location>
        <begin position="359"/>
        <end position="370"/>
    </location>
</feature>
<dbReference type="GO" id="GO:0000981">
    <property type="term" value="F:DNA-binding transcription factor activity, RNA polymerase II-specific"/>
    <property type="evidence" value="ECO:0007669"/>
    <property type="project" value="TreeGrafter"/>
</dbReference>
<dbReference type="GO" id="GO:0045893">
    <property type="term" value="P:positive regulation of DNA-templated transcription"/>
    <property type="evidence" value="ECO:0007669"/>
    <property type="project" value="UniProtKB-ARBA"/>
</dbReference>
<feature type="compositionally biased region" description="Polar residues" evidence="9">
    <location>
        <begin position="505"/>
        <end position="526"/>
    </location>
</feature>
<keyword evidence="5" id="KW-0010">Activator</keyword>
<feature type="compositionally biased region" description="Low complexity" evidence="9">
    <location>
        <begin position="449"/>
        <end position="464"/>
    </location>
</feature>
<evidence type="ECO:0000256" key="6">
    <source>
        <dbReference type="ARBA" id="ARBA00023163"/>
    </source>
</evidence>
<evidence type="ECO:0000313" key="12">
    <source>
        <dbReference type="Proteomes" id="UP001208570"/>
    </source>
</evidence>
<proteinExistence type="predicted"/>
<keyword evidence="3" id="KW-0805">Transcription regulation</keyword>
<dbReference type="GO" id="GO:0000978">
    <property type="term" value="F:RNA polymerase II cis-regulatory region sequence-specific DNA binding"/>
    <property type="evidence" value="ECO:0007669"/>
    <property type="project" value="TreeGrafter"/>
</dbReference>
<feature type="coiled-coil region" evidence="8">
    <location>
        <begin position="50"/>
        <end position="77"/>
    </location>
</feature>